<dbReference type="PANTHER" id="PTHR24096">
    <property type="entry name" value="LONG-CHAIN-FATTY-ACID--COA LIGASE"/>
    <property type="match status" value="1"/>
</dbReference>
<dbReference type="InterPro" id="IPR025110">
    <property type="entry name" value="AMP-bd_C"/>
</dbReference>
<gene>
    <name evidence="5" type="ORF">EIY87_30220</name>
</gene>
<evidence type="ECO:0000313" key="5">
    <source>
        <dbReference type="EMBL" id="RSD13945.1"/>
    </source>
</evidence>
<comment type="similarity">
    <text evidence="1">Belongs to the ATP-dependent AMP-binding enzyme family.</text>
</comment>
<dbReference type="PANTHER" id="PTHR24096:SF149">
    <property type="entry name" value="AMP-BINDING DOMAIN-CONTAINING PROTEIN-RELATED"/>
    <property type="match status" value="1"/>
</dbReference>
<dbReference type="Gene3D" id="3.40.50.12780">
    <property type="entry name" value="N-terminal domain of ligase-like"/>
    <property type="match status" value="1"/>
</dbReference>
<evidence type="ECO:0000313" key="6">
    <source>
        <dbReference type="Proteomes" id="UP000267081"/>
    </source>
</evidence>
<dbReference type="PROSITE" id="PS00455">
    <property type="entry name" value="AMP_BINDING"/>
    <property type="match status" value="1"/>
</dbReference>
<protein>
    <submittedName>
        <fullName evidence="5">Fatty acid--CoA ligase</fullName>
    </submittedName>
</protein>
<dbReference type="InterPro" id="IPR045851">
    <property type="entry name" value="AMP-bd_C_sf"/>
</dbReference>
<dbReference type="Pfam" id="PF00501">
    <property type="entry name" value="AMP-binding"/>
    <property type="match status" value="1"/>
</dbReference>
<evidence type="ECO:0000256" key="2">
    <source>
        <dbReference type="ARBA" id="ARBA00022598"/>
    </source>
</evidence>
<feature type="domain" description="AMP-dependent synthetase/ligase" evidence="3">
    <location>
        <begin position="104"/>
        <end position="320"/>
    </location>
</feature>
<feature type="domain" description="AMP-binding enzyme C-terminal" evidence="4">
    <location>
        <begin position="368"/>
        <end position="440"/>
    </location>
</feature>
<dbReference type="InterPro" id="IPR020845">
    <property type="entry name" value="AMP-binding_CS"/>
</dbReference>
<dbReference type="AlphaFoldDB" id="A0A427T4S7"/>
<dbReference type="InterPro" id="IPR000873">
    <property type="entry name" value="AMP-dep_synth/lig_dom"/>
</dbReference>
<reference evidence="5 6" key="1">
    <citation type="submission" date="2018-12" db="EMBL/GenBank/DDBJ databases">
        <title>Amycolatopsis eburnea sp. nov. actinomycete associate with arbuscular mycorrhiza fungal spore.</title>
        <authorList>
            <person name="Lumyong S."/>
            <person name="Chaiya L."/>
        </authorList>
    </citation>
    <scope>NUCLEOTIDE SEQUENCE [LARGE SCALE GENOMIC DNA]</scope>
    <source>
        <strain evidence="5 6">GLM-1</strain>
    </source>
</reference>
<dbReference type="RefSeq" id="WP_125313221.1">
    <property type="nucleotide sequence ID" value="NZ_RSEC01000058.1"/>
</dbReference>
<dbReference type="SUPFAM" id="SSF56801">
    <property type="entry name" value="Acetyl-CoA synthetase-like"/>
    <property type="match status" value="1"/>
</dbReference>
<keyword evidence="6" id="KW-1185">Reference proteome</keyword>
<dbReference type="GO" id="GO:0016405">
    <property type="term" value="F:CoA-ligase activity"/>
    <property type="evidence" value="ECO:0007669"/>
    <property type="project" value="TreeGrafter"/>
</dbReference>
<evidence type="ECO:0000259" key="3">
    <source>
        <dbReference type="Pfam" id="PF00501"/>
    </source>
</evidence>
<dbReference type="Proteomes" id="UP000267081">
    <property type="component" value="Unassembled WGS sequence"/>
</dbReference>
<dbReference type="InterPro" id="IPR042099">
    <property type="entry name" value="ANL_N_sf"/>
</dbReference>
<sequence length="479" mass="50364">MSFFLTKVLDALDDGGDRPLFIQDSVTTYHQARDRLRRLHAGLGGTGVVAVDLRNRPETVLVQLAALLRGATVLLVPASAPDGQRYPGVTTVVTDRPHHWPGEDVRTLDDLDGEPEPLDPPDAVRLLFPTGGTTGTPKLIRHSGIYDGMAHIFAPSPDGPGRTLLVAPMTHMTGNATVLGALLRRDTVVVHDGFDAGAVLAAIQEHQIDTLSLTPPRLAAVLDHPARARTDLSSVRSLSLGAAPLPPHRLAQALDVFGPVVGQGYGLTEAPMIASISAAELIDRPERLGSVGRVVPGMEARLTADGEVEVRGLSMMDGYLDGPDVGAGWLRTGDLGRFDDEGYLYLLDRADDVVVVGEHGTKVPTTVVEHAIAAHPAIAAAAVFGVPGPDGQLLHAVVVATGPVTAEDVRARARAAFGREHYVPAAVDFVGALPLTEVGKVDKRALVQLVTAPSDDDLTSLTYLPSTPSGNLFGNGSQP</sequence>
<dbReference type="OrthoDB" id="9803968at2"/>
<dbReference type="CDD" id="cd04433">
    <property type="entry name" value="AFD_class_I"/>
    <property type="match status" value="1"/>
</dbReference>
<name>A0A427T4S7_9PSEU</name>
<dbReference type="Gene3D" id="3.30.300.30">
    <property type="match status" value="1"/>
</dbReference>
<accession>A0A427T4S7</accession>
<evidence type="ECO:0000259" key="4">
    <source>
        <dbReference type="Pfam" id="PF13193"/>
    </source>
</evidence>
<organism evidence="5 6">
    <name type="scientific">Amycolatopsis eburnea</name>
    <dbReference type="NCBI Taxonomy" id="2267691"/>
    <lineage>
        <taxon>Bacteria</taxon>
        <taxon>Bacillati</taxon>
        <taxon>Actinomycetota</taxon>
        <taxon>Actinomycetes</taxon>
        <taxon>Pseudonocardiales</taxon>
        <taxon>Pseudonocardiaceae</taxon>
        <taxon>Amycolatopsis</taxon>
    </lineage>
</organism>
<dbReference type="EMBL" id="RSEC01000058">
    <property type="protein sequence ID" value="RSD13945.1"/>
    <property type="molecule type" value="Genomic_DNA"/>
</dbReference>
<comment type="caution">
    <text evidence="5">The sequence shown here is derived from an EMBL/GenBank/DDBJ whole genome shotgun (WGS) entry which is preliminary data.</text>
</comment>
<dbReference type="Pfam" id="PF13193">
    <property type="entry name" value="AMP-binding_C"/>
    <property type="match status" value="1"/>
</dbReference>
<proteinExistence type="inferred from homology"/>
<evidence type="ECO:0000256" key="1">
    <source>
        <dbReference type="ARBA" id="ARBA00006432"/>
    </source>
</evidence>
<keyword evidence="2 5" id="KW-0436">Ligase</keyword>